<evidence type="ECO:0000313" key="5">
    <source>
        <dbReference type="Proteomes" id="UP001165082"/>
    </source>
</evidence>
<dbReference type="AlphaFoldDB" id="A0A9W6ZQI1"/>
<sequence>MEWNPVTADGRTPTIKNHSVTLYNGQLYVFGGYDGRKNHNSLLTFDIHTQEWSTIVVQGDVPPGRNGHSATLAVDKIVVIGGWLGSGPLAAQDVWILDVANPNCISWEFLEIKGEPPGPCNMHSADFLANKNEVYVFRGGNGREYLNDLHALNVKTKVWRTVHPSGQAPQQRANHSSAVIAHELFIFGGWNGKERLNDLFILDSRTETWSAPSISGNLPHPRAGMSLTALRGRLYLFGGSGSSSKCFDDLQILDRRELRWLDITTGDMETNRETNGAIKVDQPPYRSLISPNRSRENYPRRAEERNNQRALLQNPSNPMMAMTASNPNEHERHNSIHAYGNAPGRRAGHTSTAVGKRIYIFGGSCGSDYLSDFFYLDTDPEPDIFVKDGGCMSRLEQNLHQHFDEEQFSDVTFLVEGRKDTNTYCILTEAGLRKACETLALSDRFMLDHLKQAMEKLLSENINEHTWESLHDFGIQCQAFQLVSFCEHYHRNSDLEGAEARIWKGGEGEGEKGVEGGENTSVDHEGDKGTMKQLTDNLEELSFAG</sequence>
<reference evidence="4" key="1">
    <citation type="submission" date="2022-07" db="EMBL/GenBank/DDBJ databases">
        <title>Genome analysis of Parmales, a sister group of diatoms, reveals the evolutionary specialization of diatoms from phago-mixotrophs to photoautotrophs.</title>
        <authorList>
            <person name="Ban H."/>
            <person name="Sato S."/>
            <person name="Yoshikawa S."/>
            <person name="Kazumasa Y."/>
            <person name="Nakamura Y."/>
            <person name="Ichinomiya M."/>
            <person name="Saitoh K."/>
            <person name="Sato N."/>
            <person name="Blanc-Mathieu R."/>
            <person name="Endo H."/>
            <person name="Kuwata A."/>
            <person name="Ogata H."/>
        </authorList>
    </citation>
    <scope>NUCLEOTIDE SEQUENCE</scope>
</reference>
<dbReference type="SUPFAM" id="SSF117281">
    <property type="entry name" value="Kelch motif"/>
    <property type="match status" value="2"/>
</dbReference>
<organism evidence="4 5">
    <name type="scientific">Triparma retinervis</name>
    <dbReference type="NCBI Taxonomy" id="2557542"/>
    <lineage>
        <taxon>Eukaryota</taxon>
        <taxon>Sar</taxon>
        <taxon>Stramenopiles</taxon>
        <taxon>Ochrophyta</taxon>
        <taxon>Bolidophyceae</taxon>
        <taxon>Parmales</taxon>
        <taxon>Triparmaceae</taxon>
        <taxon>Triparma</taxon>
    </lineage>
</organism>
<feature type="region of interest" description="Disordered" evidence="3">
    <location>
        <begin position="282"/>
        <end position="307"/>
    </location>
</feature>
<protein>
    <submittedName>
        <fullName evidence="4">Uncharacterized protein</fullName>
    </submittedName>
</protein>
<evidence type="ECO:0000256" key="2">
    <source>
        <dbReference type="ARBA" id="ARBA00022737"/>
    </source>
</evidence>
<dbReference type="EMBL" id="BRXZ01000918">
    <property type="protein sequence ID" value="GMH57426.1"/>
    <property type="molecule type" value="Genomic_DNA"/>
</dbReference>
<dbReference type="PANTHER" id="PTHR46093">
    <property type="entry name" value="ACYL-COA-BINDING DOMAIN-CONTAINING PROTEIN 5"/>
    <property type="match status" value="1"/>
</dbReference>
<accession>A0A9W6ZQI1</accession>
<dbReference type="InterPro" id="IPR006652">
    <property type="entry name" value="Kelch_1"/>
</dbReference>
<dbReference type="InterPro" id="IPR015915">
    <property type="entry name" value="Kelch-typ_b-propeller"/>
</dbReference>
<dbReference type="SMART" id="SM00612">
    <property type="entry name" value="Kelch"/>
    <property type="match status" value="4"/>
</dbReference>
<dbReference type="OrthoDB" id="10251809at2759"/>
<evidence type="ECO:0000313" key="4">
    <source>
        <dbReference type="EMBL" id="GMH57426.1"/>
    </source>
</evidence>
<dbReference type="Pfam" id="PF24681">
    <property type="entry name" value="Kelch_KLHDC2_KLHL20_DRC7"/>
    <property type="match status" value="2"/>
</dbReference>
<name>A0A9W6ZQI1_9STRA</name>
<dbReference type="Gene3D" id="2.120.10.80">
    <property type="entry name" value="Kelch-type beta propeller"/>
    <property type="match status" value="2"/>
</dbReference>
<comment type="caution">
    <text evidence="4">The sequence shown here is derived from an EMBL/GenBank/DDBJ whole genome shotgun (WGS) entry which is preliminary data.</text>
</comment>
<evidence type="ECO:0000256" key="1">
    <source>
        <dbReference type="ARBA" id="ARBA00022441"/>
    </source>
</evidence>
<keyword evidence="5" id="KW-1185">Reference proteome</keyword>
<keyword evidence="1" id="KW-0880">Kelch repeat</keyword>
<dbReference type="Proteomes" id="UP001165082">
    <property type="component" value="Unassembled WGS sequence"/>
</dbReference>
<evidence type="ECO:0000256" key="3">
    <source>
        <dbReference type="SAM" id="MobiDB-lite"/>
    </source>
</evidence>
<dbReference type="Pfam" id="PF01344">
    <property type="entry name" value="Kelch_1"/>
    <property type="match status" value="1"/>
</dbReference>
<proteinExistence type="predicted"/>
<feature type="compositionally biased region" description="Basic and acidic residues" evidence="3">
    <location>
        <begin position="506"/>
        <end position="530"/>
    </location>
</feature>
<gene>
    <name evidence="4" type="ORF">TrRE_jg3340</name>
</gene>
<feature type="compositionally biased region" description="Basic and acidic residues" evidence="3">
    <location>
        <begin position="293"/>
        <end position="307"/>
    </location>
</feature>
<feature type="region of interest" description="Disordered" evidence="3">
    <location>
        <begin position="506"/>
        <end position="533"/>
    </location>
</feature>
<dbReference type="PANTHER" id="PTHR46093:SF18">
    <property type="entry name" value="FIBRONECTIN TYPE-III DOMAIN-CONTAINING PROTEIN"/>
    <property type="match status" value="1"/>
</dbReference>
<keyword evidence="2" id="KW-0677">Repeat</keyword>